<feature type="compositionally biased region" description="Acidic residues" evidence="1">
    <location>
        <begin position="191"/>
        <end position="202"/>
    </location>
</feature>
<evidence type="ECO:0000256" key="1">
    <source>
        <dbReference type="SAM" id="MobiDB-lite"/>
    </source>
</evidence>
<reference evidence="3" key="2">
    <citation type="submission" date="2013-12" db="EMBL/GenBank/DDBJ databases">
        <authorList>
            <person name="Yu Y."/>
            <person name="Lee S."/>
            <person name="de Baynast K."/>
            <person name="Wissotski M."/>
            <person name="Liu L."/>
            <person name="Talag J."/>
            <person name="Goicoechea J."/>
            <person name="Angelova A."/>
            <person name="Jetty R."/>
            <person name="Kudrna D."/>
            <person name="Golser W."/>
            <person name="Rivera L."/>
            <person name="Zhang J."/>
            <person name="Wing R."/>
        </authorList>
    </citation>
    <scope>NUCLEOTIDE SEQUENCE</scope>
</reference>
<feature type="compositionally biased region" description="Acidic residues" evidence="1">
    <location>
        <begin position="157"/>
        <end position="168"/>
    </location>
</feature>
<sequence length="202" mass="22283">MYCRSCESEPQDNIEDKAIEHTPSKQDGNINPDVVNGDVKHGEHILAYQQACRVTDIQLLLEMAGLEPSKWARRELGPRAGVAPATLELVHQQRLKWVLDRRDVVKPPPSHWDEGSLEEEAAGEEEERRGGNDDGVAGDVARHERRDEHDVGVCGDEGGEEDCPEVEEAGLQFEHEFGDDGEGETLHGEEGEVDEEGGDDVG</sequence>
<dbReference type="EnsemblPlants" id="LPERR09G06610.3">
    <property type="protein sequence ID" value="LPERR09G06610.3"/>
    <property type="gene ID" value="LPERR09G06610"/>
</dbReference>
<feature type="compositionally biased region" description="Basic and acidic residues" evidence="1">
    <location>
        <begin position="173"/>
        <end position="190"/>
    </location>
</feature>
<dbReference type="Proteomes" id="UP000032180">
    <property type="component" value="Chromosome 9"/>
</dbReference>
<feature type="compositionally biased region" description="Basic and acidic residues" evidence="1">
    <location>
        <begin position="140"/>
        <end position="151"/>
    </location>
</feature>
<feature type="compositionally biased region" description="Acidic residues" evidence="1">
    <location>
        <begin position="115"/>
        <end position="125"/>
    </location>
</feature>
<reference evidence="2 3" key="1">
    <citation type="submission" date="2012-08" db="EMBL/GenBank/DDBJ databases">
        <title>Oryza genome evolution.</title>
        <authorList>
            <person name="Wing R.A."/>
        </authorList>
    </citation>
    <scope>NUCLEOTIDE SEQUENCE</scope>
</reference>
<feature type="region of interest" description="Disordered" evidence="1">
    <location>
        <begin position="105"/>
        <end position="202"/>
    </location>
</feature>
<evidence type="ECO:0000313" key="2">
    <source>
        <dbReference type="EnsemblPlants" id="LPERR09G06610.3"/>
    </source>
</evidence>
<dbReference type="Gramene" id="LPERR09G06610.3">
    <property type="protein sequence ID" value="LPERR09G06610.3"/>
    <property type="gene ID" value="LPERR09G06610"/>
</dbReference>
<keyword evidence="3" id="KW-1185">Reference proteome</keyword>
<dbReference type="HOGENOM" id="CLU_1356438_0_0_1"/>
<protein>
    <submittedName>
        <fullName evidence="2">Uncharacterized protein</fullName>
    </submittedName>
</protein>
<organism evidence="2 3">
    <name type="scientific">Leersia perrieri</name>
    <dbReference type="NCBI Taxonomy" id="77586"/>
    <lineage>
        <taxon>Eukaryota</taxon>
        <taxon>Viridiplantae</taxon>
        <taxon>Streptophyta</taxon>
        <taxon>Embryophyta</taxon>
        <taxon>Tracheophyta</taxon>
        <taxon>Spermatophyta</taxon>
        <taxon>Magnoliopsida</taxon>
        <taxon>Liliopsida</taxon>
        <taxon>Poales</taxon>
        <taxon>Poaceae</taxon>
        <taxon>BOP clade</taxon>
        <taxon>Oryzoideae</taxon>
        <taxon>Oryzeae</taxon>
        <taxon>Oryzinae</taxon>
        <taxon>Leersia</taxon>
    </lineage>
</organism>
<dbReference type="AlphaFoldDB" id="A0A0D9XDI4"/>
<accession>A0A0D9XDI4</accession>
<evidence type="ECO:0000313" key="3">
    <source>
        <dbReference type="Proteomes" id="UP000032180"/>
    </source>
</evidence>
<reference evidence="2" key="3">
    <citation type="submission" date="2015-04" db="UniProtKB">
        <authorList>
            <consortium name="EnsemblPlants"/>
        </authorList>
    </citation>
    <scope>IDENTIFICATION</scope>
</reference>
<name>A0A0D9XDI4_9ORYZ</name>
<proteinExistence type="predicted"/>